<feature type="transmembrane region" description="Helical" evidence="2">
    <location>
        <begin position="109"/>
        <end position="132"/>
    </location>
</feature>
<keyword evidence="3" id="KW-0378">Hydrolase</keyword>
<feature type="compositionally biased region" description="Basic and acidic residues" evidence="1">
    <location>
        <begin position="59"/>
        <end position="68"/>
    </location>
</feature>
<dbReference type="EMBL" id="JAHWGI010001278">
    <property type="protein sequence ID" value="KAK3927144.1"/>
    <property type="molecule type" value="Genomic_DNA"/>
</dbReference>
<comment type="caution">
    <text evidence="3">The sequence shown here is derived from an EMBL/GenBank/DDBJ whole genome shotgun (WGS) entry which is preliminary data.</text>
</comment>
<evidence type="ECO:0000256" key="2">
    <source>
        <dbReference type="SAM" id="Phobius"/>
    </source>
</evidence>
<dbReference type="AlphaFoldDB" id="A0AAE1HTF2"/>
<evidence type="ECO:0000256" key="1">
    <source>
        <dbReference type="SAM" id="MobiDB-lite"/>
    </source>
</evidence>
<organism evidence="3 4">
    <name type="scientific">Frankliniella fusca</name>
    <dbReference type="NCBI Taxonomy" id="407009"/>
    <lineage>
        <taxon>Eukaryota</taxon>
        <taxon>Metazoa</taxon>
        <taxon>Ecdysozoa</taxon>
        <taxon>Arthropoda</taxon>
        <taxon>Hexapoda</taxon>
        <taxon>Insecta</taxon>
        <taxon>Pterygota</taxon>
        <taxon>Neoptera</taxon>
        <taxon>Paraneoptera</taxon>
        <taxon>Thysanoptera</taxon>
        <taxon>Terebrantia</taxon>
        <taxon>Thripoidea</taxon>
        <taxon>Thripidae</taxon>
        <taxon>Frankliniella</taxon>
    </lineage>
</organism>
<proteinExistence type="predicted"/>
<feature type="compositionally biased region" description="Low complexity" evidence="1">
    <location>
        <begin position="77"/>
        <end position="86"/>
    </location>
</feature>
<sequence>MPHFASLGKLSITDLLRQVTRKGPRVQYFYLEPRVRAAAAADAAGAGGAQEAPQPGGEHAAHEERGDLEASGPAGLSRVRSCSCSRPRSRAGLGPGHVRVPVTLEQVRALVFLLVLLLVHLVLLVLVLLLPINKDWLTAHELKSGFRNANTEFDKNSWQMTHTRMTLSVNLCPGLNGVFCGIRAMDSGEDGEWGPTCPCWGVLLVKPMEIRELPRPEFCKRIGMARTLMCWRGARWWSEDDGIAPKGELGPTLLGVVMGCICREERRRSRCSLYHAISLEPKRRASQNQPPPLPPGPGQGSETRGSPTRIKLSLNCC</sequence>
<feature type="region of interest" description="Disordered" evidence="1">
    <location>
        <begin position="42"/>
        <end position="92"/>
    </location>
</feature>
<dbReference type="Proteomes" id="UP001219518">
    <property type="component" value="Unassembled WGS sequence"/>
</dbReference>
<evidence type="ECO:0000313" key="3">
    <source>
        <dbReference type="EMBL" id="KAK3927144.1"/>
    </source>
</evidence>
<reference evidence="3" key="2">
    <citation type="journal article" date="2023" name="BMC Genomics">
        <title>Pest status, molecular evolution, and epigenetic factors derived from the genome assembly of Frankliniella fusca, a thysanopteran phytovirus vector.</title>
        <authorList>
            <person name="Catto M.A."/>
            <person name="Labadie P.E."/>
            <person name="Jacobson A.L."/>
            <person name="Kennedy G.G."/>
            <person name="Srinivasan R."/>
            <person name="Hunt B.G."/>
        </authorList>
    </citation>
    <scope>NUCLEOTIDE SEQUENCE</scope>
    <source>
        <strain evidence="3">PL_HMW_Pooled</strain>
    </source>
</reference>
<protein>
    <submittedName>
        <fullName evidence="3">Glycosyl hydrolase family 109 protein 2</fullName>
    </submittedName>
</protein>
<keyword evidence="4" id="KW-1185">Reference proteome</keyword>
<reference evidence="3" key="1">
    <citation type="submission" date="2021-07" db="EMBL/GenBank/DDBJ databases">
        <authorList>
            <person name="Catto M.A."/>
            <person name="Jacobson A."/>
            <person name="Kennedy G."/>
            <person name="Labadie P."/>
            <person name="Hunt B.G."/>
            <person name="Srinivasan R."/>
        </authorList>
    </citation>
    <scope>NUCLEOTIDE SEQUENCE</scope>
    <source>
        <strain evidence="3">PL_HMW_Pooled</strain>
        <tissue evidence="3">Head</tissue>
    </source>
</reference>
<keyword evidence="2" id="KW-0812">Transmembrane</keyword>
<name>A0AAE1HTF2_9NEOP</name>
<keyword evidence="2" id="KW-0472">Membrane</keyword>
<dbReference type="GO" id="GO:0016787">
    <property type="term" value="F:hydrolase activity"/>
    <property type="evidence" value="ECO:0007669"/>
    <property type="project" value="UniProtKB-KW"/>
</dbReference>
<evidence type="ECO:0000313" key="4">
    <source>
        <dbReference type="Proteomes" id="UP001219518"/>
    </source>
</evidence>
<accession>A0AAE1HTF2</accession>
<gene>
    <name evidence="3" type="ORF">KUF71_015450</name>
</gene>
<keyword evidence="2" id="KW-1133">Transmembrane helix</keyword>
<feature type="region of interest" description="Disordered" evidence="1">
    <location>
        <begin position="283"/>
        <end position="317"/>
    </location>
</feature>
<feature type="compositionally biased region" description="Low complexity" evidence="1">
    <location>
        <begin position="42"/>
        <end position="58"/>
    </location>
</feature>